<feature type="binding site" evidence="10">
    <location>
        <position position="71"/>
    </location>
    <ligand>
        <name>substrate</name>
    </ligand>
</feature>
<dbReference type="GO" id="GO:0009146">
    <property type="term" value="P:purine nucleoside triphosphate catabolic process"/>
    <property type="evidence" value="ECO:0007669"/>
    <property type="project" value="UniProtKB-UniRule"/>
</dbReference>
<comment type="subunit">
    <text evidence="2 10">Homodimer.</text>
</comment>
<dbReference type="Gene3D" id="3.90.950.10">
    <property type="match status" value="1"/>
</dbReference>
<evidence type="ECO:0000256" key="10">
    <source>
        <dbReference type="HAMAP-Rule" id="MF_01405"/>
    </source>
</evidence>
<feature type="binding site" evidence="10">
    <location>
        <position position="70"/>
    </location>
    <ligand>
        <name>Mg(2+)</name>
        <dbReference type="ChEBI" id="CHEBI:18420"/>
    </ligand>
</feature>
<dbReference type="AlphaFoldDB" id="A0A921FZ81"/>
<keyword evidence="3 10" id="KW-0479">Metal-binding</keyword>
<keyword evidence="4 10" id="KW-0547">Nucleotide-binding</keyword>
<name>A0A921FZ81_SPOPS</name>
<evidence type="ECO:0000256" key="7">
    <source>
        <dbReference type="ARBA" id="ARBA00023080"/>
    </source>
</evidence>
<evidence type="ECO:0000256" key="8">
    <source>
        <dbReference type="ARBA" id="ARBA00051875"/>
    </source>
</evidence>
<comment type="catalytic activity">
    <reaction evidence="10">
        <text>ITP + H2O = IMP + diphosphate + H(+)</text>
        <dbReference type="Rhea" id="RHEA:29399"/>
        <dbReference type="ChEBI" id="CHEBI:15377"/>
        <dbReference type="ChEBI" id="CHEBI:15378"/>
        <dbReference type="ChEBI" id="CHEBI:33019"/>
        <dbReference type="ChEBI" id="CHEBI:58053"/>
        <dbReference type="ChEBI" id="CHEBI:61402"/>
        <dbReference type="EC" id="3.6.1.66"/>
    </reaction>
</comment>
<dbReference type="GO" id="GO:0035870">
    <property type="term" value="F:dITP diphosphatase activity"/>
    <property type="evidence" value="ECO:0007669"/>
    <property type="project" value="UniProtKB-UniRule"/>
</dbReference>
<dbReference type="PANTHER" id="PTHR11067">
    <property type="entry name" value="INOSINE TRIPHOSPHATE PYROPHOSPHATASE/HAM1 PROTEIN"/>
    <property type="match status" value="1"/>
</dbReference>
<dbReference type="SUPFAM" id="SSF52972">
    <property type="entry name" value="ITPase-like"/>
    <property type="match status" value="1"/>
</dbReference>
<dbReference type="GO" id="GO:0000166">
    <property type="term" value="F:nucleotide binding"/>
    <property type="evidence" value="ECO:0007669"/>
    <property type="project" value="UniProtKB-KW"/>
</dbReference>
<evidence type="ECO:0000256" key="1">
    <source>
        <dbReference type="ARBA" id="ARBA00008023"/>
    </source>
</evidence>
<dbReference type="NCBIfam" id="NF011397">
    <property type="entry name" value="PRK14822.1"/>
    <property type="match status" value="1"/>
</dbReference>
<feature type="binding site" evidence="10">
    <location>
        <position position="176"/>
    </location>
    <ligand>
        <name>substrate</name>
    </ligand>
</feature>
<feature type="binding site" evidence="10">
    <location>
        <begin position="8"/>
        <end position="13"/>
    </location>
    <ligand>
        <name>substrate</name>
    </ligand>
</feature>
<comment type="function">
    <text evidence="10">Pyrophosphatase that catalyzes the hydrolysis of nucleoside triphosphates to their monophosphate derivatives, with a high preference for the non-canonical purine nucleotides XTP (xanthosine triphosphate), dITP (deoxyinosine triphosphate) and ITP. Seems to function as a house-cleaning enzyme that removes non-canonical purine nucleotides from the nucleotide pool, thus preventing their incorporation into DNA/RNA and avoiding chromosomal lesions.</text>
</comment>
<protein>
    <recommendedName>
        <fullName evidence="10">dITP/XTP pyrophosphatase</fullName>
        <ecNumber evidence="10">3.6.1.66</ecNumber>
    </recommendedName>
    <alternativeName>
        <fullName evidence="10">Non-canonical purine NTP pyrophosphatase</fullName>
    </alternativeName>
    <alternativeName>
        <fullName evidence="10">Non-standard purine NTP pyrophosphatase</fullName>
    </alternativeName>
    <alternativeName>
        <fullName evidence="10">Nucleoside-triphosphate diphosphatase</fullName>
    </alternativeName>
    <alternativeName>
        <fullName evidence="10">Nucleoside-triphosphate pyrophosphatase</fullName>
        <shortName evidence="10">NTPase</shortName>
    </alternativeName>
</protein>
<dbReference type="HAMAP" id="MF_01405">
    <property type="entry name" value="Non_canon_purine_NTPase"/>
    <property type="match status" value="1"/>
</dbReference>
<dbReference type="GO" id="GO:0005829">
    <property type="term" value="C:cytosol"/>
    <property type="evidence" value="ECO:0007669"/>
    <property type="project" value="TreeGrafter"/>
</dbReference>
<dbReference type="GO" id="GO:0017111">
    <property type="term" value="F:ribonucleoside triphosphate phosphatase activity"/>
    <property type="evidence" value="ECO:0007669"/>
    <property type="project" value="InterPro"/>
</dbReference>
<dbReference type="FunFam" id="3.90.950.10:FF:000001">
    <property type="entry name" value="dITP/XTP pyrophosphatase"/>
    <property type="match status" value="1"/>
</dbReference>
<comment type="caution">
    <text evidence="12">The sequence shown here is derived from an EMBL/GenBank/DDBJ whole genome shotgun (WGS) entry which is preliminary data.</text>
</comment>
<keyword evidence="6 10" id="KW-0460">Magnesium</keyword>
<dbReference type="NCBIfam" id="TIGR00042">
    <property type="entry name" value="RdgB/HAM1 family non-canonical purine NTP pyrophosphatase"/>
    <property type="match status" value="1"/>
</dbReference>
<dbReference type="GO" id="GO:0036222">
    <property type="term" value="F:XTP diphosphatase activity"/>
    <property type="evidence" value="ECO:0007669"/>
    <property type="project" value="UniProtKB-UniRule"/>
</dbReference>
<evidence type="ECO:0000256" key="11">
    <source>
        <dbReference type="RuleBase" id="RU003781"/>
    </source>
</evidence>
<comment type="similarity">
    <text evidence="1 10 11">Belongs to the HAM1 NTPase family.</text>
</comment>
<evidence type="ECO:0000256" key="3">
    <source>
        <dbReference type="ARBA" id="ARBA00022723"/>
    </source>
</evidence>
<dbReference type="InterPro" id="IPR029001">
    <property type="entry name" value="ITPase-like_fam"/>
</dbReference>
<feature type="active site" description="Proton acceptor" evidence="10">
    <location>
        <position position="70"/>
    </location>
</feature>
<evidence type="ECO:0000256" key="6">
    <source>
        <dbReference type="ARBA" id="ARBA00022842"/>
    </source>
</evidence>
<reference evidence="12" key="2">
    <citation type="submission" date="2021-09" db="EMBL/GenBank/DDBJ databases">
        <authorList>
            <person name="Gilroy R."/>
        </authorList>
    </citation>
    <scope>NUCLEOTIDE SEQUENCE</scope>
    <source>
        <strain evidence="12">CHK171-7178</strain>
    </source>
</reference>
<dbReference type="InterPro" id="IPR002637">
    <property type="entry name" value="RdgB/HAM1"/>
</dbReference>
<evidence type="ECO:0000256" key="4">
    <source>
        <dbReference type="ARBA" id="ARBA00022741"/>
    </source>
</evidence>
<dbReference type="PANTHER" id="PTHR11067:SF9">
    <property type="entry name" value="INOSINE TRIPHOSPHATE PYROPHOSPHATASE"/>
    <property type="match status" value="1"/>
</dbReference>
<feature type="binding site" evidence="10">
    <location>
        <begin position="153"/>
        <end position="156"/>
    </location>
    <ligand>
        <name>substrate</name>
    </ligand>
</feature>
<feature type="binding site" evidence="10">
    <location>
        <position position="41"/>
    </location>
    <ligand>
        <name>Mg(2+)</name>
        <dbReference type="ChEBI" id="CHEBI:18420"/>
    </ligand>
</feature>
<dbReference type="InterPro" id="IPR020922">
    <property type="entry name" value="dITP/XTP_pyrophosphatase"/>
</dbReference>
<feature type="binding site" evidence="10">
    <location>
        <begin position="181"/>
        <end position="182"/>
    </location>
    <ligand>
        <name>substrate</name>
    </ligand>
</feature>
<comment type="catalytic activity">
    <reaction evidence="9 10">
        <text>XTP + H2O = XMP + diphosphate + H(+)</text>
        <dbReference type="Rhea" id="RHEA:28610"/>
        <dbReference type="ChEBI" id="CHEBI:15377"/>
        <dbReference type="ChEBI" id="CHEBI:15378"/>
        <dbReference type="ChEBI" id="CHEBI:33019"/>
        <dbReference type="ChEBI" id="CHEBI:57464"/>
        <dbReference type="ChEBI" id="CHEBI:61314"/>
        <dbReference type="EC" id="3.6.1.66"/>
    </reaction>
</comment>
<keyword evidence="7 10" id="KW-0546">Nucleotide metabolism</keyword>
<gene>
    <name evidence="12" type="ORF">K8V56_03550</name>
</gene>
<keyword evidence="5 10" id="KW-0378">Hydrolase</keyword>
<evidence type="ECO:0000256" key="5">
    <source>
        <dbReference type="ARBA" id="ARBA00022801"/>
    </source>
</evidence>
<evidence type="ECO:0000256" key="9">
    <source>
        <dbReference type="ARBA" id="ARBA00052017"/>
    </source>
</evidence>
<accession>A0A921FZ81</accession>
<dbReference type="EC" id="3.6.1.66" evidence="10"/>
<dbReference type="CDD" id="cd00515">
    <property type="entry name" value="HAM1"/>
    <property type="match status" value="1"/>
</dbReference>
<evidence type="ECO:0000313" key="12">
    <source>
        <dbReference type="EMBL" id="HJF30841.1"/>
    </source>
</evidence>
<dbReference type="EMBL" id="DYWT01000058">
    <property type="protein sequence ID" value="HJF30841.1"/>
    <property type="molecule type" value="Genomic_DNA"/>
</dbReference>
<dbReference type="GO" id="GO:0046872">
    <property type="term" value="F:metal ion binding"/>
    <property type="evidence" value="ECO:0007669"/>
    <property type="project" value="UniProtKB-KW"/>
</dbReference>
<dbReference type="Proteomes" id="UP000698173">
    <property type="component" value="Unassembled WGS sequence"/>
</dbReference>
<evidence type="ECO:0000256" key="2">
    <source>
        <dbReference type="ARBA" id="ARBA00011738"/>
    </source>
</evidence>
<evidence type="ECO:0000313" key="13">
    <source>
        <dbReference type="Proteomes" id="UP000698173"/>
    </source>
</evidence>
<comment type="catalytic activity">
    <reaction evidence="8 10">
        <text>dITP + H2O = dIMP + diphosphate + H(+)</text>
        <dbReference type="Rhea" id="RHEA:28342"/>
        <dbReference type="ChEBI" id="CHEBI:15377"/>
        <dbReference type="ChEBI" id="CHEBI:15378"/>
        <dbReference type="ChEBI" id="CHEBI:33019"/>
        <dbReference type="ChEBI" id="CHEBI:61194"/>
        <dbReference type="ChEBI" id="CHEBI:61382"/>
        <dbReference type="EC" id="3.6.1.66"/>
    </reaction>
</comment>
<dbReference type="GO" id="GO:0036220">
    <property type="term" value="F:ITP diphosphatase activity"/>
    <property type="evidence" value="ECO:0007669"/>
    <property type="project" value="UniProtKB-UniRule"/>
</dbReference>
<proteinExistence type="inferred from homology"/>
<comment type="cofactor">
    <cofactor evidence="10">
        <name>Mg(2+)</name>
        <dbReference type="ChEBI" id="CHEBI:18420"/>
    </cofactor>
    <text evidence="10">Binds 1 Mg(2+) ion per subunit.</text>
</comment>
<sequence>MKEVLIATNNAGKAKDFETLFRPLGIQVLTLNDIEGDIDVDETGDTFEANAILKAETVARLLGKIVIADDSGLEIDALGGSPGVYSARYAGAEKNDEANIDKALNELEKASTDNRSARFRCVLAIAGPGLKTETFSGSCEGLIHTKRQGSNGFGYDPIFFVPALNRTMAELSAEEKNEISHRGAALTQLKSKLPQYMIGTGDLE</sequence>
<organism evidence="12 13">
    <name type="scientific">Sporosarcina psychrophila</name>
    <name type="common">Bacillus psychrophilus</name>
    <dbReference type="NCBI Taxonomy" id="1476"/>
    <lineage>
        <taxon>Bacteria</taxon>
        <taxon>Bacillati</taxon>
        <taxon>Bacillota</taxon>
        <taxon>Bacilli</taxon>
        <taxon>Bacillales</taxon>
        <taxon>Caryophanaceae</taxon>
        <taxon>Sporosarcina</taxon>
    </lineage>
</organism>
<dbReference type="Pfam" id="PF01725">
    <property type="entry name" value="Ham1p_like"/>
    <property type="match status" value="1"/>
</dbReference>
<dbReference type="GO" id="GO:0009117">
    <property type="term" value="P:nucleotide metabolic process"/>
    <property type="evidence" value="ECO:0007669"/>
    <property type="project" value="UniProtKB-KW"/>
</dbReference>
<reference evidence="12" key="1">
    <citation type="journal article" date="2021" name="PeerJ">
        <title>Extensive microbial diversity within the chicken gut microbiome revealed by metagenomics and culture.</title>
        <authorList>
            <person name="Gilroy R."/>
            <person name="Ravi A."/>
            <person name="Getino M."/>
            <person name="Pursley I."/>
            <person name="Horton D.L."/>
            <person name="Alikhan N.F."/>
            <person name="Baker D."/>
            <person name="Gharbi K."/>
            <person name="Hall N."/>
            <person name="Watson M."/>
            <person name="Adriaenssens E.M."/>
            <person name="Foster-Nyarko E."/>
            <person name="Jarju S."/>
            <person name="Secka A."/>
            <person name="Antonio M."/>
            <person name="Oren A."/>
            <person name="Chaudhuri R.R."/>
            <person name="La Ragione R."/>
            <person name="Hildebrand F."/>
            <person name="Pallen M.J."/>
        </authorList>
    </citation>
    <scope>NUCLEOTIDE SEQUENCE</scope>
    <source>
        <strain evidence="12">CHK171-7178</strain>
    </source>
</reference>